<organism evidence="2 3">
    <name type="scientific">Candidatus Terrybacteria bacterium RIFCSPHIGHO2_01_FULL_48_17</name>
    <dbReference type="NCBI Taxonomy" id="1802362"/>
    <lineage>
        <taxon>Bacteria</taxon>
        <taxon>Candidatus Terryibacteriota</taxon>
    </lineage>
</organism>
<evidence type="ECO:0000256" key="1">
    <source>
        <dbReference type="SAM" id="Phobius"/>
    </source>
</evidence>
<name>A0A1G2PJQ7_9BACT</name>
<dbReference type="EMBL" id="MHSS01000005">
    <property type="protein sequence ID" value="OHA48564.1"/>
    <property type="molecule type" value="Genomic_DNA"/>
</dbReference>
<dbReference type="AlphaFoldDB" id="A0A1G2PJQ7"/>
<protein>
    <submittedName>
        <fullName evidence="2">Uncharacterized protein</fullName>
    </submittedName>
</protein>
<dbReference type="Proteomes" id="UP000177629">
    <property type="component" value="Unassembled WGS sequence"/>
</dbReference>
<evidence type="ECO:0000313" key="3">
    <source>
        <dbReference type="Proteomes" id="UP000177629"/>
    </source>
</evidence>
<feature type="transmembrane region" description="Helical" evidence="1">
    <location>
        <begin position="58"/>
        <end position="78"/>
    </location>
</feature>
<evidence type="ECO:0000313" key="2">
    <source>
        <dbReference type="EMBL" id="OHA48564.1"/>
    </source>
</evidence>
<keyword evidence="1" id="KW-0472">Membrane</keyword>
<gene>
    <name evidence="2" type="ORF">A2806_00140</name>
</gene>
<accession>A0A1G2PJQ7</accession>
<keyword evidence="1" id="KW-1133">Transmembrane helix</keyword>
<feature type="transmembrane region" description="Helical" evidence="1">
    <location>
        <begin position="12"/>
        <end position="38"/>
    </location>
</feature>
<feature type="transmembrane region" description="Helical" evidence="1">
    <location>
        <begin position="113"/>
        <end position="134"/>
    </location>
</feature>
<comment type="caution">
    <text evidence="2">The sequence shown here is derived from an EMBL/GenBank/DDBJ whole genome shotgun (WGS) entry which is preliminary data.</text>
</comment>
<reference evidence="2 3" key="1">
    <citation type="journal article" date="2016" name="Nat. Commun.">
        <title>Thousands of microbial genomes shed light on interconnected biogeochemical processes in an aquifer system.</title>
        <authorList>
            <person name="Anantharaman K."/>
            <person name="Brown C.T."/>
            <person name="Hug L.A."/>
            <person name="Sharon I."/>
            <person name="Castelle C.J."/>
            <person name="Probst A.J."/>
            <person name="Thomas B.C."/>
            <person name="Singh A."/>
            <person name="Wilkins M.J."/>
            <person name="Karaoz U."/>
            <person name="Brodie E.L."/>
            <person name="Williams K.H."/>
            <person name="Hubbard S.S."/>
            <person name="Banfield J.F."/>
        </authorList>
    </citation>
    <scope>NUCLEOTIDE SEQUENCE [LARGE SCALE GENOMIC DNA]</scope>
</reference>
<sequence>MPVKKSTLERKWYYRAAKVFFLLLPLLILFLLFLVFFLKRKVVVCSFVEESFLNFPPTYLIFLAIAVFLYYLVLKWAWKGFLYIVYGGVEDDTKKDNGGPAAPKPKQTDMARAVPFIILFIILAIMFLASQGYIKLPKIDVDSGQFNSGSVTCYKTSAEWGYPCRSVSGGVGVAGLPVPDSCDCPTDTTYAGMDNTAAGGPYKICTCN</sequence>
<proteinExistence type="predicted"/>
<keyword evidence="1" id="KW-0812">Transmembrane</keyword>